<gene>
    <name evidence="2" type="ORF">Pan241w_45930</name>
</gene>
<dbReference type="KEGG" id="gaz:Pan241w_45930"/>
<feature type="transmembrane region" description="Helical" evidence="1">
    <location>
        <begin position="71"/>
        <end position="93"/>
    </location>
</feature>
<protein>
    <submittedName>
        <fullName evidence="2">Uncharacterized protein</fullName>
    </submittedName>
</protein>
<keyword evidence="1" id="KW-0812">Transmembrane</keyword>
<evidence type="ECO:0000256" key="1">
    <source>
        <dbReference type="SAM" id="Phobius"/>
    </source>
</evidence>
<keyword evidence="1" id="KW-0472">Membrane</keyword>
<feature type="transmembrane region" description="Helical" evidence="1">
    <location>
        <begin position="161"/>
        <end position="183"/>
    </location>
</feature>
<sequence>MDDSSKTISDFKEAFETAIKKYDLQIIIRVMIAWIMLFLLMFVLALIIRYFQTDLNEFLGIDSGATDCPKGTSSLFIFPIFLISAIVPITFLFRQAKQLRQNTGPHCPSCHVFLAKWRFRQLVLMTGFCPVCMARLFKGKLDSEAAAIAHYQKTKTESNGLVRFIVLVTLTGILIGIPVSLWLRQTNALLGKEVASIFSTLCLVIVMFSLMPVSLSMILKFSIRDTHECVTLLNEVSHDVSQSGESIEHESGER</sequence>
<reference evidence="2 3" key="1">
    <citation type="submission" date="2019-02" db="EMBL/GenBank/DDBJ databases">
        <title>Deep-cultivation of Planctomycetes and their phenomic and genomic characterization uncovers novel biology.</title>
        <authorList>
            <person name="Wiegand S."/>
            <person name="Jogler M."/>
            <person name="Boedeker C."/>
            <person name="Pinto D."/>
            <person name="Vollmers J."/>
            <person name="Rivas-Marin E."/>
            <person name="Kohn T."/>
            <person name="Peeters S.H."/>
            <person name="Heuer A."/>
            <person name="Rast P."/>
            <person name="Oberbeckmann S."/>
            <person name="Bunk B."/>
            <person name="Jeske O."/>
            <person name="Meyerdierks A."/>
            <person name="Storesund J.E."/>
            <person name="Kallscheuer N."/>
            <person name="Luecker S."/>
            <person name="Lage O.M."/>
            <person name="Pohl T."/>
            <person name="Merkel B.J."/>
            <person name="Hornburger P."/>
            <person name="Mueller R.-W."/>
            <person name="Bruemmer F."/>
            <person name="Labrenz M."/>
            <person name="Spormann A.M."/>
            <person name="Op den Camp H."/>
            <person name="Overmann J."/>
            <person name="Amann R."/>
            <person name="Jetten M.S.M."/>
            <person name="Mascher T."/>
            <person name="Medema M.H."/>
            <person name="Devos D.P."/>
            <person name="Kaster A.-K."/>
            <person name="Ovreas L."/>
            <person name="Rohde M."/>
            <person name="Galperin M.Y."/>
            <person name="Jogler C."/>
        </authorList>
    </citation>
    <scope>NUCLEOTIDE SEQUENCE [LARGE SCALE GENOMIC DNA]</scope>
    <source>
        <strain evidence="2 3">Pan241w</strain>
    </source>
</reference>
<keyword evidence="3" id="KW-1185">Reference proteome</keyword>
<organism evidence="2 3">
    <name type="scientific">Gimesia alba</name>
    <dbReference type="NCBI Taxonomy" id="2527973"/>
    <lineage>
        <taxon>Bacteria</taxon>
        <taxon>Pseudomonadati</taxon>
        <taxon>Planctomycetota</taxon>
        <taxon>Planctomycetia</taxon>
        <taxon>Planctomycetales</taxon>
        <taxon>Planctomycetaceae</taxon>
        <taxon>Gimesia</taxon>
    </lineage>
</organism>
<accession>A0A517RKR7</accession>
<dbReference type="EMBL" id="CP036269">
    <property type="protein sequence ID" value="QDT44483.1"/>
    <property type="molecule type" value="Genomic_DNA"/>
</dbReference>
<feature type="transmembrane region" description="Helical" evidence="1">
    <location>
        <begin position="195"/>
        <end position="215"/>
    </location>
</feature>
<keyword evidence="1" id="KW-1133">Transmembrane helix</keyword>
<dbReference type="Proteomes" id="UP000317171">
    <property type="component" value="Chromosome"/>
</dbReference>
<proteinExistence type="predicted"/>
<evidence type="ECO:0000313" key="2">
    <source>
        <dbReference type="EMBL" id="QDT44483.1"/>
    </source>
</evidence>
<dbReference type="AlphaFoldDB" id="A0A517RKR7"/>
<evidence type="ECO:0000313" key="3">
    <source>
        <dbReference type="Proteomes" id="UP000317171"/>
    </source>
</evidence>
<name>A0A517RKR7_9PLAN</name>
<dbReference type="OrthoDB" id="9941399at2"/>
<feature type="transmembrane region" description="Helical" evidence="1">
    <location>
        <begin position="26"/>
        <end position="51"/>
    </location>
</feature>
<dbReference type="RefSeq" id="WP_145219979.1">
    <property type="nucleotide sequence ID" value="NZ_CP036269.1"/>
</dbReference>